<organism evidence="2 3">
    <name type="scientific">Enhygromyxa salina</name>
    <dbReference type="NCBI Taxonomy" id="215803"/>
    <lineage>
        <taxon>Bacteria</taxon>
        <taxon>Pseudomonadati</taxon>
        <taxon>Myxococcota</taxon>
        <taxon>Polyangia</taxon>
        <taxon>Nannocystales</taxon>
        <taxon>Nannocystaceae</taxon>
        <taxon>Enhygromyxa</taxon>
    </lineage>
</organism>
<dbReference type="EMBL" id="JMCC02000006">
    <property type="protein sequence ID" value="KIG19075.1"/>
    <property type="molecule type" value="Genomic_DNA"/>
</dbReference>
<name>A0A0C2DC98_9BACT</name>
<protein>
    <submittedName>
        <fullName evidence="2">Uncharacterized protein</fullName>
    </submittedName>
</protein>
<evidence type="ECO:0000313" key="2">
    <source>
        <dbReference type="EMBL" id="KIG19075.1"/>
    </source>
</evidence>
<dbReference type="Proteomes" id="UP000031599">
    <property type="component" value="Unassembled WGS sequence"/>
</dbReference>
<feature type="region of interest" description="Disordered" evidence="1">
    <location>
        <begin position="70"/>
        <end position="91"/>
    </location>
</feature>
<dbReference type="RefSeq" id="WP_146657933.1">
    <property type="nucleotide sequence ID" value="NZ_JMCC02000006.1"/>
</dbReference>
<evidence type="ECO:0000313" key="3">
    <source>
        <dbReference type="Proteomes" id="UP000031599"/>
    </source>
</evidence>
<reference evidence="2 3" key="1">
    <citation type="submission" date="2014-12" db="EMBL/GenBank/DDBJ databases">
        <title>Genome assembly of Enhygromyxa salina DSM 15201.</title>
        <authorList>
            <person name="Sharma G."/>
            <person name="Subramanian S."/>
        </authorList>
    </citation>
    <scope>NUCLEOTIDE SEQUENCE [LARGE SCALE GENOMIC DNA]</scope>
    <source>
        <strain evidence="2 3">DSM 15201</strain>
    </source>
</reference>
<gene>
    <name evidence="2" type="ORF">DB30_05979</name>
</gene>
<evidence type="ECO:0000256" key="1">
    <source>
        <dbReference type="SAM" id="MobiDB-lite"/>
    </source>
</evidence>
<sequence>MLLLSSAPPALIPTNPFPSDSRMQWQVGWPRQAPRTPPQRVDRGLEPDANGLGPAVGSTMLAEGLAFVSPVGRTGAGEPFEVGTSRDRRVG</sequence>
<dbReference type="AlphaFoldDB" id="A0A0C2DC98"/>
<proteinExistence type="predicted"/>
<accession>A0A0C2DC98</accession>
<comment type="caution">
    <text evidence="2">The sequence shown here is derived from an EMBL/GenBank/DDBJ whole genome shotgun (WGS) entry which is preliminary data.</text>
</comment>
<feature type="region of interest" description="Disordered" evidence="1">
    <location>
        <begin position="1"/>
        <end position="56"/>
    </location>
</feature>